<dbReference type="GO" id="GO:0050660">
    <property type="term" value="F:flavin adenine dinucleotide binding"/>
    <property type="evidence" value="ECO:0007669"/>
    <property type="project" value="InterPro"/>
</dbReference>
<keyword evidence="4" id="KW-1003">Cell membrane</keyword>
<evidence type="ECO:0000256" key="3">
    <source>
        <dbReference type="ARBA" id="ARBA00022449"/>
    </source>
</evidence>
<feature type="domain" description="RCK C-terminal" evidence="12">
    <location>
        <begin position="400"/>
        <end position="482"/>
    </location>
</feature>
<dbReference type="Gene3D" id="1.20.1530.20">
    <property type="match status" value="1"/>
</dbReference>
<dbReference type="InterPro" id="IPR006153">
    <property type="entry name" value="Cation/H_exchanger_TM"/>
</dbReference>
<feature type="transmembrane region" description="Helical" evidence="11">
    <location>
        <begin position="190"/>
        <end position="209"/>
    </location>
</feature>
<dbReference type="Gene3D" id="3.30.465.10">
    <property type="match status" value="1"/>
</dbReference>
<feature type="transmembrane region" description="Helical" evidence="11">
    <location>
        <begin position="160"/>
        <end position="178"/>
    </location>
</feature>
<organism evidence="13">
    <name type="scientific">uncultured organism</name>
    <dbReference type="NCBI Taxonomy" id="155900"/>
    <lineage>
        <taxon>unclassified sequences</taxon>
        <taxon>environmental samples</taxon>
    </lineage>
</organism>
<dbReference type="InterPro" id="IPR036318">
    <property type="entry name" value="FAD-bd_PCMH-like_sf"/>
</dbReference>
<keyword evidence="7" id="KW-0630">Potassium</keyword>
<evidence type="ECO:0000259" key="12">
    <source>
        <dbReference type="PROSITE" id="PS51202"/>
    </source>
</evidence>
<dbReference type="InterPro" id="IPR005170">
    <property type="entry name" value="Transptr-assoc_dom"/>
</dbReference>
<keyword evidence="2" id="KW-0813">Transport</keyword>
<feature type="transmembrane region" description="Helical" evidence="11">
    <location>
        <begin position="6"/>
        <end position="25"/>
    </location>
</feature>
<evidence type="ECO:0000256" key="10">
    <source>
        <dbReference type="ARBA" id="ARBA00023136"/>
    </source>
</evidence>
<evidence type="ECO:0000256" key="11">
    <source>
        <dbReference type="SAM" id="Phobius"/>
    </source>
</evidence>
<dbReference type="SUPFAM" id="SSF56176">
    <property type="entry name" value="FAD-binding/transporter-associated domain-like"/>
    <property type="match status" value="1"/>
</dbReference>
<sequence length="578" mass="60186">MPFTDSFILLSGMLVAVSILATVPADRSGVPLLVVFLGVGMVAGADGLGGVSFESVADAHLVGTAALAVILFDGGLHTPFASFRTGLWPGLAMATAGVLVTAAVTAVAGVVLFGLDWGPAALLAAMVSSTDAAAVFYLLRARGIEVHARVRNTLEIESGVNDPLAIFLTLALTLWLAPGPGGTAVDLALMLVRQIAFGAAAGLGGGWLLTALINRLRLAPSLYPLLALAGGLTVYGAAAVAGGSGFLAAYLAGLIVGNRASTARGGIRRFHDGMAWLCQIGLFLLLGLLVEPTRLLPVAAEALGLAAVLIVLARPLATLVCLLPLRFEPRQIVFMSWTGLRGAVPIVLSLFPLIAGVDQAEALFNRVFFIVLVSLLVQGWTVSPLARRLGLIIPRRHPAMDRVDLTRPKGHELVTCVLPAGAPAVQGCVADLDPPAGVRVLAVIRRGEPVAAEPELPLQAGDQLYLLLPGHSPALEERFQHWVDTVATARDDAEQAYFGEFTVAADAPMSAFAAMYLGGDAAGAGAAESVGAFVRRRLRHQASEGDSVRVGGVMLTVREMEGERITQIGVRLPRRGRG</sequence>
<dbReference type="AlphaFoldDB" id="A0A5B8RBX3"/>
<dbReference type="Pfam" id="PF00999">
    <property type="entry name" value="Na_H_Exchanger"/>
    <property type="match status" value="1"/>
</dbReference>
<dbReference type="Gene3D" id="3.30.70.1450">
    <property type="entry name" value="Regulator of K+ conductance, C-terminal domain"/>
    <property type="match status" value="1"/>
</dbReference>
<gene>
    <name evidence="13" type="primary">nhaP2_3</name>
    <name evidence="13" type="ORF">KBTEX_02481</name>
</gene>
<dbReference type="NCBIfam" id="NF003716">
    <property type="entry name" value="PRK05326.1-3"/>
    <property type="match status" value="1"/>
</dbReference>
<dbReference type="GO" id="GO:0005886">
    <property type="term" value="C:plasma membrane"/>
    <property type="evidence" value="ECO:0007669"/>
    <property type="project" value="UniProtKB-SubCell"/>
</dbReference>
<evidence type="ECO:0000256" key="4">
    <source>
        <dbReference type="ARBA" id="ARBA00022475"/>
    </source>
</evidence>
<dbReference type="SUPFAM" id="SSF116726">
    <property type="entry name" value="TrkA C-terminal domain-like"/>
    <property type="match status" value="1"/>
</dbReference>
<evidence type="ECO:0000256" key="2">
    <source>
        <dbReference type="ARBA" id="ARBA00022448"/>
    </source>
</evidence>
<keyword evidence="10 11" id="KW-0472">Membrane</keyword>
<dbReference type="NCBIfam" id="NF003715">
    <property type="entry name" value="PRK05326.1-2"/>
    <property type="match status" value="1"/>
</dbReference>
<dbReference type="GO" id="GO:0006813">
    <property type="term" value="P:potassium ion transport"/>
    <property type="evidence" value="ECO:0007669"/>
    <property type="project" value="InterPro"/>
</dbReference>
<evidence type="ECO:0000256" key="5">
    <source>
        <dbReference type="ARBA" id="ARBA00022519"/>
    </source>
</evidence>
<keyword evidence="8 11" id="KW-1133">Transmembrane helix</keyword>
<keyword evidence="3" id="KW-0050">Antiport</keyword>
<feature type="transmembrane region" description="Helical" evidence="11">
    <location>
        <begin position="88"/>
        <end position="114"/>
    </location>
</feature>
<evidence type="ECO:0000256" key="1">
    <source>
        <dbReference type="ARBA" id="ARBA00004651"/>
    </source>
</evidence>
<reference evidence="13" key="1">
    <citation type="submission" date="2019-06" db="EMBL/GenBank/DDBJ databases">
        <authorList>
            <person name="Murdoch R.W."/>
            <person name="Fathepure B."/>
        </authorList>
    </citation>
    <scope>NUCLEOTIDE SEQUENCE</scope>
</reference>
<dbReference type="InterPro" id="IPR036721">
    <property type="entry name" value="RCK_C_sf"/>
</dbReference>
<keyword evidence="5" id="KW-0997">Cell inner membrane</keyword>
<dbReference type="PANTHER" id="PTHR32507:SF7">
    <property type="entry name" value="K(+)_H(+) ANTIPORTER NHAP2"/>
    <property type="match status" value="1"/>
</dbReference>
<dbReference type="GO" id="GO:0015297">
    <property type="term" value="F:antiporter activity"/>
    <property type="evidence" value="ECO:0007669"/>
    <property type="project" value="UniProtKB-KW"/>
</dbReference>
<dbReference type="EMBL" id="MN079127">
    <property type="protein sequence ID" value="QEA06151.1"/>
    <property type="molecule type" value="Genomic_DNA"/>
</dbReference>
<keyword evidence="6 11" id="KW-0812">Transmembrane</keyword>
<proteinExistence type="predicted"/>
<feature type="transmembrane region" description="Helical" evidence="11">
    <location>
        <begin position="332"/>
        <end position="355"/>
    </location>
</feature>
<dbReference type="InterPro" id="IPR006037">
    <property type="entry name" value="RCK_C"/>
</dbReference>
<dbReference type="GO" id="GO:0008324">
    <property type="term" value="F:monoatomic cation transmembrane transporter activity"/>
    <property type="evidence" value="ECO:0007669"/>
    <property type="project" value="InterPro"/>
</dbReference>
<keyword evidence="9" id="KW-0406">Ion transport</keyword>
<dbReference type="InterPro" id="IPR038770">
    <property type="entry name" value="Na+/solute_symporter_sf"/>
</dbReference>
<dbReference type="SMART" id="SM01091">
    <property type="entry name" value="CorC_HlyC"/>
    <property type="match status" value="1"/>
</dbReference>
<evidence type="ECO:0000256" key="7">
    <source>
        <dbReference type="ARBA" id="ARBA00022958"/>
    </source>
</evidence>
<feature type="transmembrane region" description="Helical" evidence="11">
    <location>
        <begin position="120"/>
        <end position="139"/>
    </location>
</feature>
<protein>
    <submittedName>
        <fullName evidence="13">K(+)/H(+) antiporter NhaP2</fullName>
    </submittedName>
</protein>
<comment type="subcellular location">
    <subcellularLocation>
        <location evidence="1">Cell membrane</location>
        <topology evidence="1">Multi-pass membrane protein</topology>
    </subcellularLocation>
</comment>
<dbReference type="Pfam" id="PF02080">
    <property type="entry name" value="TrkA_C"/>
    <property type="match status" value="1"/>
</dbReference>
<dbReference type="InterPro" id="IPR016169">
    <property type="entry name" value="FAD-bd_PCMH_sub2"/>
</dbReference>
<feature type="transmembrane region" description="Helical" evidence="11">
    <location>
        <begin position="273"/>
        <end position="290"/>
    </location>
</feature>
<evidence type="ECO:0000256" key="8">
    <source>
        <dbReference type="ARBA" id="ARBA00022989"/>
    </source>
</evidence>
<feature type="transmembrane region" description="Helical" evidence="11">
    <location>
        <begin position="302"/>
        <end position="325"/>
    </location>
</feature>
<feature type="transmembrane region" description="Helical" evidence="11">
    <location>
        <begin position="367"/>
        <end position="386"/>
    </location>
</feature>
<dbReference type="PROSITE" id="PS51202">
    <property type="entry name" value="RCK_C"/>
    <property type="match status" value="1"/>
</dbReference>
<evidence type="ECO:0000313" key="13">
    <source>
        <dbReference type="EMBL" id="QEA06151.1"/>
    </source>
</evidence>
<dbReference type="NCBIfam" id="NF003714">
    <property type="entry name" value="PRK05326.1-1"/>
    <property type="match status" value="1"/>
</dbReference>
<evidence type="ECO:0000256" key="9">
    <source>
        <dbReference type="ARBA" id="ARBA00023065"/>
    </source>
</evidence>
<dbReference type="Pfam" id="PF03471">
    <property type="entry name" value="CorC_HlyC"/>
    <property type="match status" value="1"/>
</dbReference>
<dbReference type="PANTHER" id="PTHR32507">
    <property type="entry name" value="NA(+)/H(+) ANTIPORTER 1"/>
    <property type="match status" value="1"/>
</dbReference>
<accession>A0A5B8RBX3</accession>
<dbReference type="GO" id="GO:1902600">
    <property type="term" value="P:proton transmembrane transport"/>
    <property type="evidence" value="ECO:0007669"/>
    <property type="project" value="InterPro"/>
</dbReference>
<feature type="transmembrane region" description="Helical" evidence="11">
    <location>
        <begin position="244"/>
        <end position="261"/>
    </location>
</feature>
<feature type="transmembrane region" description="Helical" evidence="11">
    <location>
        <begin position="32"/>
        <end position="53"/>
    </location>
</feature>
<name>A0A5B8RBX3_9ZZZZ</name>
<feature type="transmembrane region" description="Helical" evidence="11">
    <location>
        <begin position="59"/>
        <end position="76"/>
    </location>
</feature>
<evidence type="ECO:0000256" key="6">
    <source>
        <dbReference type="ARBA" id="ARBA00022692"/>
    </source>
</evidence>